<evidence type="ECO:0000313" key="2">
    <source>
        <dbReference type="EMBL" id="MED6262163.1"/>
    </source>
</evidence>
<dbReference type="EMBL" id="JAHUTI010091715">
    <property type="protein sequence ID" value="MED6262163.1"/>
    <property type="molecule type" value="Genomic_DNA"/>
</dbReference>
<gene>
    <name evidence="2" type="ORF">ATANTOWER_015479</name>
</gene>
<sequence>MFQLILIQSLMLCLGLNCQVFRRLCPSAYFHPTPIIPLSFLCCNQPYTAVSHVWLLPLLNLIPSPGKPSLFQAPLHPQPISRYESFSKDNLSEPTPSLFTHYAMNLSSKASQNTAFCGWTPGDLLHFPSLKISV</sequence>
<proteinExistence type="predicted"/>
<organism evidence="2 3">
    <name type="scientific">Ataeniobius toweri</name>
    <dbReference type="NCBI Taxonomy" id="208326"/>
    <lineage>
        <taxon>Eukaryota</taxon>
        <taxon>Metazoa</taxon>
        <taxon>Chordata</taxon>
        <taxon>Craniata</taxon>
        <taxon>Vertebrata</taxon>
        <taxon>Euteleostomi</taxon>
        <taxon>Actinopterygii</taxon>
        <taxon>Neopterygii</taxon>
        <taxon>Teleostei</taxon>
        <taxon>Neoteleostei</taxon>
        <taxon>Acanthomorphata</taxon>
        <taxon>Ovalentaria</taxon>
        <taxon>Atherinomorphae</taxon>
        <taxon>Cyprinodontiformes</taxon>
        <taxon>Goodeidae</taxon>
        <taxon>Ataeniobius</taxon>
    </lineage>
</organism>
<feature type="signal peptide" evidence="1">
    <location>
        <begin position="1"/>
        <end position="15"/>
    </location>
</feature>
<feature type="chain" id="PRO_5045648192" evidence="1">
    <location>
        <begin position="16"/>
        <end position="134"/>
    </location>
</feature>
<evidence type="ECO:0000256" key="1">
    <source>
        <dbReference type="SAM" id="SignalP"/>
    </source>
</evidence>
<evidence type="ECO:0000313" key="3">
    <source>
        <dbReference type="Proteomes" id="UP001345963"/>
    </source>
</evidence>
<reference evidence="2 3" key="1">
    <citation type="submission" date="2021-07" db="EMBL/GenBank/DDBJ databases">
        <authorList>
            <person name="Palmer J.M."/>
        </authorList>
    </citation>
    <scope>NUCLEOTIDE SEQUENCE [LARGE SCALE GENOMIC DNA]</scope>
    <source>
        <strain evidence="2 3">AT_MEX2019</strain>
        <tissue evidence="2">Muscle</tissue>
    </source>
</reference>
<name>A0ABU7CH97_9TELE</name>
<dbReference type="Proteomes" id="UP001345963">
    <property type="component" value="Unassembled WGS sequence"/>
</dbReference>
<keyword evidence="3" id="KW-1185">Reference proteome</keyword>
<accession>A0ABU7CH97</accession>
<comment type="caution">
    <text evidence="2">The sequence shown here is derived from an EMBL/GenBank/DDBJ whole genome shotgun (WGS) entry which is preliminary data.</text>
</comment>
<protein>
    <submittedName>
        <fullName evidence="2">Uncharacterized protein</fullName>
    </submittedName>
</protein>
<keyword evidence="1" id="KW-0732">Signal</keyword>